<protein>
    <submittedName>
        <fullName evidence="1">Uncharacterized protein</fullName>
    </submittedName>
</protein>
<name>A0AAU0MFY0_9MICO</name>
<evidence type="ECO:0000313" key="2">
    <source>
        <dbReference type="Proteomes" id="UP001329313"/>
    </source>
</evidence>
<evidence type="ECO:0000313" key="1">
    <source>
        <dbReference type="EMBL" id="WOQ68937.1"/>
    </source>
</evidence>
<sequence length="298" mass="30665">MRRGAAAAIVASGVVLVASVAVVAWVVLGRGPSADDAADRYVAALGAGDLDALRDLEAVDAGTAALAFEAATSRVEDAEITGIRTEGDHAVVEATGRIADTERPLDFSLRREEGEWVVEDNLGRLEVTTTLGDTLRVGDADVPAGSVGLLPAGYTVSPAPGEVLEGSQDVSIGSGQTVAVEIAARLRDDAAARAQPLLDAYTASCTTTADAVPAACGLRIPWAADLATADRFVYRVERMPQLTFEGAGLFAAVGGGYVVTVSGTTREGAAATVTFRDDDWTLRGSYDLGGGELALRPF</sequence>
<dbReference type="Proteomes" id="UP001329313">
    <property type="component" value="Chromosome"/>
</dbReference>
<dbReference type="EMBL" id="CP137080">
    <property type="protein sequence ID" value="WOQ68937.1"/>
    <property type="molecule type" value="Genomic_DNA"/>
</dbReference>
<accession>A0AAU0MFY0</accession>
<gene>
    <name evidence="1" type="ORF">RYJ27_09490</name>
</gene>
<reference evidence="1 2" key="1">
    <citation type="submission" date="2023-10" db="EMBL/GenBank/DDBJ databases">
        <title>Y20.</title>
        <authorList>
            <person name="Zhang G."/>
            <person name="Ding Y."/>
        </authorList>
    </citation>
    <scope>NUCLEOTIDE SEQUENCE [LARGE SCALE GENOMIC DNA]</scope>
    <source>
        <strain evidence="1 2">Y20</strain>
    </source>
</reference>
<keyword evidence="2" id="KW-1185">Reference proteome</keyword>
<dbReference type="AlphaFoldDB" id="A0AAU0MFY0"/>
<dbReference type="RefSeq" id="WP_330170075.1">
    <property type="nucleotide sequence ID" value="NZ_CP137080.1"/>
</dbReference>
<organism evidence="1 2">
    <name type="scientific">Microbacterium limosum</name>
    <dbReference type="NCBI Taxonomy" id="3079935"/>
    <lineage>
        <taxon>Bacteria</taxon>
        <taxon>Bacillati</taxon>
        <taxon>Actinomycetota</taxon>
        <taxon>Actinomycetes</taxon>
        <taxon>Micrococcales</taxon>
        <taxon>Microbacteriaceae</taxon>
        <taxon>Microbacterium</taxon>
    </lineage>
</organism>
<proteinExistence type="predicted"/>
<dbReference type="KEGG" id="mliy:RYJ27_09490"/>